<proteinExistence type="predicted"/>
<organism evidence="4 5">
    <name type="scientific">Larkinella knui</name>
    <dbReference type="NCBI Taxonomy" id="2025310"/>
    <lineage>
        <taxon>Bacteria</taxon>
        <taxon>Pseudomonadati</taxon>
        <taxon>Bacteroidota</taxon>
        <taxon>Cytophagia</taxon>
        <taxon>Cytophagales</taxon>
        <taxon>Spirosomataceae</taxon>
        <taxon>Larkinella</taxon>
    </lineage>
</organism>
<keyword evidence="1" id="KW-0597">Phosphoprotein</keyword>
<reference evidence="4 5" key="1">
    <citation type="submission" date="2018-11" db="EMBL/GenBank/DDBJ databases">
        <authorList>
            <person name="Zhou Z."/>
            <person name="Wang G."/>
        </authorList>
    </citation>
    <scope>NUCLEOTIDE SEQUENCE [LARGE SCALE GENOMIC DNA]</scope>
    <source>
        <strain evidence="4 5">KCTC42998</strain>
    </source>
</reference>
<dbReference type="AlphaFoldDB" id="A0A3P1CWK0"/>
<evidence type="ECO:0000259" key="3">
    <source>
        <dbReference type="PROSITE" id="PS50930"/>
    </source>
</evidence>
<dbReference type="SUPFAM" id="SSF52172">
    <property type="entry name" value="CheY-like"/>
    <property type="match status" value="1"/>
</dbReference>
<dbReference type="GO" id="GO:0003677">
    <property type="term" value="F:DNA binding"/>
    <property type="evidence" value="ECO:0007669"/>
    <property type="project" value="UniProtKB-KW"/>
</dbReference>
<name>A0A3P1CWK0_9BACT</name>
<dbReference type="Pfam" id="PF04397">
    <property type="entry name" value="LytTR"/>
    <property type="match status" value="1"/>
</dbReference>
<keyword evidence="4" id="KW-0238">DNA-binding</keyword>
<evidence type="ECO:0000313" key="5">
    <source>
        <dbReference type="Proteomes" id="UP000274271"/>
    </source>
</evidence>
<dbReference type="InterPro" id="IPR007492">
    <property type="entry name" value="LytTR_DNA-bd_dom"/>
</dbReference>
<dbReference type="RefSeq" id="WP_124904092.1">
    <property type="nucleotide sequence ID" value="NZ_RQJP01000001.1"/>
</dbReference>
<evidence type="ECO:0000259" key="2">
    <source>
        <dbReference type="PROSITE" id="PS50110"/>
    </source>
</evidence>
<dbReference type="InterPro" id="IPR011006">
    <property type="entry name" value="CheY-like_superfamily"/>
</dbReference>
<dbReference type="PROSITE" id="PS50110">
    <property type="entry name" value="RESPONSE_REGULATORY"/>
    <property type="match status" value="1"/>
</dbReference>
<accession>A0A3P1CWK0</accession>
<dbReference type="GO" id="GO:0000156">
    <property type="term" value="F:phosphorelay response regulator activity"/>
    <property type="evidence" value="ECO:0007669"/>
    <property type="project" value="InterPro"/>
</dbReference>
<feature type="modified residue" description="4-aspartylphosphate" evidence="1">
    <location>
        <position position="55"/>
    </location>
</feature>
<dbReference type="PANTHER" id="PTHR37299:SF1">
    <property type="entry name" value="STAGE 0 SPORULATION PROTEIN A HOMOLOG"/>
    <property type="match status" value="1"/>
</dbReference>
<dbReference type="Pfam" id="PF00072">
    <property type="entry name" value="Response_reg"/>
    <property type="match status" value="1"/>
</dbReference>
<keyword evidence="5" id="KW-1185">Reference proteome</keyword>
<sequence length="258" mass="29856">MKILLIEDETVAARQLKTMVLQAESDAEVVGILDSVEGSVNWLRTNPVPDLILMDIELVDGQSFEIFSQVEVQSPVIFTTAYDEFALKAFRVNSIDYLLKPIEDAALRRALQKFQHFSAAFAQPNPVVQIEKLIDELARRAPQTGSYRERFLVRQGQRLIPVDASEVAYFFSQNKISFIKTYDNRLLHLDYTLDELEQSLNPRQFYRANRQFIVGHKAVEKLHFYFNNKLKVILRPASEEDVIVSREKAMAFRRWLGE</sequence>
<feature type="domain" description="Response regulatory" evidence="2">
    <location>
        <begin position="2"/>
        <end position="115"/>
    </location>
</feature>
<dbReference type="InterPro" id="IPR046947">
    <property type="entry name" value="LytR-like"/>
</dbReference>
<evidence type="ECO:0000256" key="1">
    <source>
        <dbReference type="PROSITE-ProRule" id="PRU00169"/>
    </source>
</evidence>
<dbReference type="InterPro" id="IPR001789">
    <property type="entry name" value="Sig_transdc_resp-reg_receiver"/>
</dbReference>
<gene>
    <name evidence="4" type="ORF">EHT87_04010</name>
</gene>
<dbReference type="SMART" id="SM00850">
    <property type="entry name" value="LytTR"/>
    <property type="match status" value="1"/>
</dbReference>
<dbReference type="Proteomes" id="UP000274271">
    <property type="component" value="Unassembled WGS sequence"/>
</dbReference>
<dbReference type="EMBL" id="RQJP01000001">
    <property type="protein sequence ID" value="RRB17460.1"/>
    <property type="molecule type" value="Genomic_DNA"/>
</dbReference>
<dbReference type="FunFam" id="3.40.50.2300:FF:000361">
    <property type="entry name" value="Two-component system response regulator"/>
    <property type="match status" value="1"/>
</dbReference>
<evidence type="ECO:0000313" key="4">
    <source>
        <dbReference type="EMBL" id="RRB17460.1"/>
    </source>
</evidence>
<feature type="domain" description="HTH LytTR-type" evidence="3">
    <location>
        <begin position="151"/>
        <end position="258"/>
    </location>
</feature>
<dbReference type="Gene3D" id="2.40.50.1020">
    <property type="entry name" value="LytTr DNA-binding domain"/>
    <property type="match status" value="1"/>
</dbReference>
<dbReference type="Gene3D" id="3.40.50.2300">
    <property type="match status" value="1"/>
</dbReference>
<dbReference type="OrthoDB" id="646623at2"/>
<protein>
    <submittedName>
        <fullName evidence="4">DNA-binding response regulator</fullName>
    </submittedName>
</protein>
<comment type="caution">
    <text evidence="4">The sequence shown here is derived from an EMBL/GenBank/DDBJ whole genome shotgun (WGS) entry which is preliminary data.</text>
</comment>
<dbReference type="PANTHER" id="PTHR37299">
    <property type="entry name" value="TRANSCRIPTIONAL REGULATOR-RELATED"/>
    <property type="match status" value="1"/>
</dbReference>
<dbReference type="SMART" id="SM00448">
    <property type="entry name" value="REC"/>
    <property type="match status" value="1"/>
</dbReference>
<dbReference type="PROSITE" id="PS50930">
    <property type="entry name" value="HTH_LYTTR"/>
    <property type="match status" value="1"/>
</dbReference>